<comment type="caution">
    <text evidence="2">The sequence shown here is derived from an EMBL/GenBank/DDBJ whole genome shotgun (WGS) entry which is preliminary data.</text>
</comment>
<dbReference type="Gene3D" id="4.10.60.10">
    <property type="entry name" value="Zinc finger, CCHC-type"/>
    <property type="match status" value="1"/>
</dbReference>
<evidence type="ECO:0000313" key="3">
    <source>
        <dbReference type="Proteomes" id="UP000325315"/>
    </source>
</evidence>
<dbReference type="Proteomes" id="UP000325315">
    <property type="component" value="Unassembled WGS sequence"/>
</dbReference>
<dbReference type="OrthoDB" id="2272416at2759"/>
<keyword evidence="3" id="KW-1185">Reference proteome</keyword>
<gene>
    <name evidence="2" type="ORF">EPI10_016380</name>
</gene>
<feature type="compositionally biased region" description="Basic and acidic residues" evidence="1">
    <location>
        <begin position="185"/>
        <end position="195"/>
    </location>
</feature>
<sequence>MTVTEYEREFVRLSKYAREFVSTKEIMCKQFVDGLNEDIKLLVGILDLKEFFMLVDQACKVEDFSREKRKADSEVRDSRKRSMSKPYQSSSKKSRDYFNLSTTLVGYSNRDYGKQYTSPKAQATSVSSVGNEKDIKPDCGSRDHFIRDCPELNERDKYQNARSNNTATRGRPPRNARNTSGNRGTTRDSTVRSEARVPARAYAICTREDASSPNVITSTFSLYDTNVIALID</sequence>
<dbReference type="PANTHER" id="PTHR34482">
    <property type="entry name" value="DNA DAMAGE-INDUCIBLE PROTEIN 1-LIKE"/>
    <property type="match status" value="1"/>
</dbReference>
<feature type="region of interest" description="Disordered" evidence="1">
    <location>
        <begin position="70"/>
        <end position="95"/>
    </location>
</feature>
<reference evidence="3" key="1">
    <citation type="journal article" date="2019" name="Plant Biotechnol. J.">
        <title>Genome sequencing of the Australian wild diploid species Gossypium australe highlights disease resistance and delayed gland morphogenesis.</title>
        <authorList>
            <person name="Cai Y."/>
            <person name="Cai X."/>
            <person name="Wang Q."/>
            <person name="Wang P."/>
            <person name="Zhang Y."/>
            <person name="Cai C."/>
            <person name="Xu Y."/>
            <person name="Wang K."/>
            <person name="Zhou Z."/>
            <person name="Wang C."/>
            <person name="Geng S."/>
            <person name="Li B."/>
            <person name="Dong Q."/>
            <person name="Hou Y."/>
            <person name="Wang H."/>
            <person name="Ai P."/>
            <person name="Liu Z."/>
            <person name="Yi F."/>
            <person name="Sun M."/>
            <person name="An G."/>
            <person name="Cheng J."/>
            <person name="Zhang Y."/>
            <person name="Shi Q."/>
            <person name="Xie Y."/>
            <person name="Shi X."/>
            <person name="Chang Y."/>
            <person name="Huang F."/>
            <person name="Chen Y."/>
            <person name="Hong S."/>
            <person name="Mi L."/>
            <person name="Sun Q."/>
            <person name="Zhang L."/>
            <person name="Zhou B."/>
            <person name="Peng R."/>
            <person name="Zhang X."/>
            <person name="Liu F."/>
        </authorList>
    </citation>
    <scope>NUCLEOTIDE SEQUENCE [LARGE SCALE GENOMIC DNA]</scope>
    <source>
        <strain evidence="3">cv. PA1801</strain>
    </source>
</reference>
<dbReference type="AlphaFoldDB" id="A0A5B6VNE3"/>
<feature type="compositionally biased region" description="Basic and acidic residues" evidence="1">
    <location>
        <begin position="131"/>
        <end position="159"/>
    </location>
</feature>
<dbReference type="PANTHER" id="PTHR34482:SF36">
    <property type="entry name" value="RETROTRANSPOSON GAG DOMAIN-CONTAINING PROTEIN"/>
    <property type="match status" value="1"/>
</dbReference>
<evidence type="ECO:0000313" key="2">
    <source>
        <dbReference type="EMBL" id="KAA3470691.1"/>
    </source>
</evidence>
<evidence type="ECO:0000256" key="1">
    <source>
        <dbReference type="SAM" id="MobiDB-lite"/>
    </source>
</evidence>
<organism evidence="2 3">
    <name type="scientific">Gossypium australe</name>
    <dbReference type="NCBI Taxonomy" id="47621"/>
    <lineage>
        <taxon>Eukaryota</taxon>
        <taxon>Viridiplantae</taxon>
        <taxon>Streptophyta</taxon>
        <taxon>Embryophyta</taxon>
        <taxon>Tracheophyta</taxon>
        <taxon>Spermatophyta</taxon>
        <taxon>Magnoliopsida</taxon>
        <taxon>eudicotyledons</taxon>
        <taxon>Gunneridae</taxon>
        <taxon>Pentapetalae</taxon>
        <taxon>rosids</taxon>
        <taxon>malvids</taxon>
        <taxon>Malvales</taxon>
        <taxon>Malvaceae</taxon>
        <taxon>Malvoideae</taxon>
        <taxon>Gossypium</taxon>
    </lineage>
</organism>
<feature type="region of interest" description="Disordered" evidence="1">
    <location>
        <begin position="109"/>
        <end position="195"/>
    </location>
</feature>
<protein>
    <submittedName>
        <fullName evidence="2">Gag-Pol polyprotein</fullName>
    </submittedName>
</protein>
<name>A0A5B6VNE3_9ROSI</name>
<feature type="compositionally biased region" description="Polar residues" evidence="1">
    <location>
        <begin position="115"/>
        <end position="130"/>
    </location>
</feature>
<proteinExistence type="predicted"/>
<dbReference type="EMBL" id="SMMG02000006">
    <property type="protein sequence ID" value="KAA3470691.1"/>
    <property type="molecule type" value="Genomic_DNA"/>
</dbReference>
<accession>A0A5B6VNE3</accession>